<proteinExistence type="predicted"/>
<dbReference type="AlphaFoldDB" id="A0A433T5B5"/>
<gene>
    <name evidence="2" type="ORF">EGW08_015486</name>
</gene>
<comment type="caution">
    <text evidence="2">The sequence shown here is derived from an EMBL/GenBank/DDBJ whole genome shotgun (WGS) entry which is preliminary data.</text>
</comment>
<dbReference type="EMBL" id="RQTK01000638">
    <property type="protein sequence ID" value="RUS76755.1"/>
    <property type="molecule type" value="Genomic_DNA"/>
</dbReference>
<dbReference type="Proteomes" id="UP000271974">
    <property type="component" value="Unassembled WGS sequence"/>
</dbReference>
<evidence type="ECO:0000313" key="2">
    <source>
        <dbReference type="EMBL" id="RUS76755.1"/>
    </source>
</evidence>
<keyword evidence="3" id="KW-1185">Reference proteome</keyword>
<feature type="region of interest" description="Disordered" evidence="1">
    <location>
        <begin position="1"/>
        <end position="33"/>
    </location>
</feature>
<accession>A0A433T5B5</accession>
<protein>
    <submittedName>
        <fullName evidence="2">Uncharacterized protein</fullName>
    </submittedName>
</protein>
<evidence type="ECO:0000313" key="3">
    <source>
        <dbReference type="Proteomes" id="UP000271974"/>
    </source>
</evidence>
<sequence>MSLKCKKQQPLCECPSNKSSESGPCGKIRSRSNSRARSCCSGEKVCCPRPKGYVIKQVEEYIAPPRPAMRPICSESCEGPELDLDLENISPCGETAVDSANDKTM</sequence>
<reference evidence="2 3" key="1">
    <citation type="submission" date="2019-01" db="EMBL/GenBank/DDBJ databases">
        <title>A draft genome assembly of the solar-powered sea slug Elysia chlorotica.</title>
        <authorList>
            <person name="Cai H."/>
            <person name="Li Q."/>
            <person name="Fang X."/>
            <person name="Li J."/>
            <person name="Curtis N.E."/>
            <person name="Altenburger A."/>
            <person name="Shibata T."/>
            <person name="Feng M."/>
            <person name="Maeda T."/>
            <person name="Schwartz J.A."/>
            <person name="Shigenobu S."/>
            <person name="Lundholm N."/>
            <person name="Nishiyama T."/>
            <person name="Yang H."/>
            <person name="Hasebe M."/>
            <person name="Li S."/>
            <person name="Pierce S.K."/>
            <person name="Wang J."/>
        </authorList>
    </citation>
    <scope>NUCLEOTIDE SEQUENCE [LARGE SCALE GENOMIC DNA]</scope>
    <source>
        <strain evidence="2">EC2010</strain>
        <tissue evidence="2">Whole organism of an adult</tissue>
    </source>
</reference>
<name>A0A433T5B5_ELYCH</name>
<organism evidence="2 3">
    <name type="scientific">Elysia chlorotica</name>
    <name type="common">Eastern emerald elysia</name>
    <name type="synonym">Sea slug</name>
    <dbReference type="NCBI Taxonomy" id="188477"/>
    <lineage>
        <taxon>Eukaryota</taxon>
        <taxon>Metazoa</taxon>
        <taxon>Spiralia</taxon>
        <taxon>Lophotrochozoa</taxon>
        <taxon>Mollusca</taxon>
        <taxon>Gastropoda</taxon>
        <taxon>Heterobranchia</taxon>
        <taxon>Euthyneura</taxon>
        <taxon>Panpulmonata</taxon>
        <taxon>Sacoglossa</taxon>
        <taxon>Placobranchoidea</taxon>
        <taxon>Plakobranchidae</taxon>
        <taxon>Elysia</taxon>
    </lineage>
</organism>
<evidence type="ECO:0000256" key="1">
    <source>
        <dbReference type="SAM" id="MobiDB-lite"/>
    </source>
</evidence>